<dbReference type="InterPro" id="IPR000315">
    <property type="entry name" value="Znf_B-box"/>
</dbReference>
<dbReference type="Pfam" id="PF13445">
    <property type="entry name" value="zf-RING_UBOX"/>
    <property type="match status" value="1"/>
</dbReference>
<feature type="coiled-coil region" evidence="5">
    <location>
        <begin position="287"/>
        <end position="344"/>
    </location>
</feature>
<dbReference type="GO" id="GO:0008270">
    <property type="term" value="F:zinc ion binding"/>
    <property type="evidence" value="ECO:0007669"/>
    <property type="project" value="UniProtKB-KW"/>
</dbReference>
<evidence type="ECO:0000256" key="2">
    <source>
        <dbReference type="ARBA" id="ARBA00022771"/>
    </source>
</evidence>
<dbReference type="InterPro" id="IPR047153">
    <property type="entry name" value="TRIM45/56/19-like"/>
</dbReference>
<dbReference type="PROSITE" id="PS50089">
    <property type="entry name" value="ZF_RING_2"/>
    <property type="match status" value="1"/>
</dbReference>
<dbReference type="Gene3D" id="3.30.40.10">
    <property type="entry name" value="Zinc/RING finger domain, C3HC4 (zinc finger)"/>
    <property type="match status" value="1"/>
</dbReference>
<dbReference type="Proteomes" id="UP000515154">
    <property type="component" value="Linkage group LG6"/>
</dbReference>
<evidence type="ECO:0000256" key="5">
    <source>
        <dbReference type="SAM" id="Coils"/>
    </source>
</evidence>
<evidence type="ECO:0000259" key="7">
    <source>
        <dbReference type="PROSITE" id="PS50119"/>
    </source>
</evidence>
<keyword evidence="3" id="KW-0862">Zinc</keyword>
<dbReference type="Gene3D" id="4.10.830.40">
    <property type="match status" value="1"/>
</dbReference>
<protein>
    <submittedName>
        <fullName evidence="9">Probable E3 ubiquitin-protein ligase MID2 isoform X1</fullName>
    </submittedName>
</protein>
<evidence type="ECO:0000313" key="9">
    <source>
        <dbReference type="RefSeq" id="XP_036359888.1"/>
    </source>
</evidence>
<dbReference type="CDD" id="cd19756">
    <property type="entry name" value="Bbox2"/>
    <property type="match status" value="1"/>
</dbReference>
<organism evidence="8 9">
    <name type="scientific">Octopus sinensis</name>
    <name type="common">East Asian common octopus</name>
    <dbReference type="NCBI Taxonomy" id="2607531"/>
    <lineage>
        <taxon>Eukaryota</taxon>
        <taxon>Metazoa</taxon>
        <taxon>Spiralia</taxon>
        <taxon>Lophotrochozoa</taxon>
        <taxon>Mollusca</taxon>
        <taxon>Cephalopoda</taxon>
        <taxon>Coleoidea</taxon>
        <taxon>Octopodiformes</taxon>
        <taxon>Octopoda</taxon>
        <taxon>Incirrata</taxon>
        <taxon>Octopodidae</taxon>
        <taxon>Octopus</taxon>
    </lineage>
</organism>
<dbReference type="Pfam" id="PF00643">
    <property type="entry name" value="zf-B_box"/>
    <property type="match status" value="1"/>
</dbReference>
<gene>
    <name evidence="9" type="primary">LOC115213380</name>
</gene>
<dbReference type="InterPro" id="IPR013083">
    <property type="entry name" value="Znf_RING/FYVE/PHD"/>
</dbReference>
<keyword evidence="8" id="KW-1185">Reference proteome</keyword>
<dbReference type="InterPro" id="IPR027370">
    <property type="entry name" value="Znf-RING_euk"/>
</dbReference>
<evidence type="ECO:0000313" key="8">
    <source>
        <dbReference type="Proteomes" id="UP000515154"/>
    </source>
</evidence>
<proteinExistence type="predicted"/>
<dbReference type="SUPFAM" id="SSF57845">
    <property type="entry name" value="B-box zinc-binding domain"/>
    <property type="match status" value="1"/>
</dbReference>
<evidence type="ECO:0000259" key="6">
    <source>
        <dbReference type="PROSITE" id="PS50089"/>
    </source>
</evidence>
<dbReference type="PROSITE" id="PS50119">
    <property type="entry name" value="ZF_BBOX"/>
    <property type="match status" value="2"/>
</dbReference>
<dbReference type="GO" id="GO:0061630">
    <property type="term" value="F:ubiquitin protein ligase activity"/>
    <property type="evidence" value="ECO:0007669"/>
    <property type="project" value="TreeGrafter"/>
</dbReference>
<dbReference type="InterPro" id="IPR001841">
    <property type="entry name" value="Znf_RING"/>
</dbReference>
<dbReference type="InterPro" id="IPR017907">
    <property type="entry name" value="Znf_RING_CS"/>
</dbReference>
<keyword evidence="1" id="KW-0479">Metal-binding</keyword>
<dbReference type="SUPFAM" id="SSF57850">
    <property type="entry name" value="RING/U-box"/>
    <property type="match status" value="1"/>
</dbReference>
<evidence type="ECO:0000256" key="4">
    <source>
        <dbReference type="PROSITE-ProRule" id="PRU00024"/>
    </source>
</evidence>
<name>A0A7E6EX23_9MOLL</name>
<sequence>MTSPSSVDVGSLKPGYIQTFQSVAPSPKLDSLKWFNKKRYLFSCTVMEEELSCPVCLELFADPLLLPCSHSICKKCLRDLVASDGQLGREETCCPTCRNPLLLSQNNIDTLPRNLALENIVIRFQEICSNSLMKSKSHNLSSKSQFLLNKEDLNVPGISEESKEFCELCEGKFCAKAEWFCQQCTVLYCQDCLDKFHPRRGSLSHHRICKAFKSTVESKPIFCGDHKSEMTSVFCDSCKTLACPLCVCDGIGKHAGHMILTKDVASEQIKEFVQKTKGHLDKIFREILAQTSKLEETKDEIKHLHDEASKRVSEQYQHILNDIIAVLSQQKEAHLNNLNEIKSKAIASLELHLNNSIKRTKSIDEMVEGCKRIAKEESQRELLEQASDIFTIRAQEMELTNELKQMESFYQELIVEKSAQQCLRSVVTRFRKTTFDDLIIFLDDDKNKCDHIVPMMQASPTPSKLSGVRVQNKCLMTWGFNSTTFTAEALNGNAFWSVNLECNSSHMGDLVSNYIFGVGIASERLSYKDQVGLHEKSIGIICSSGSLQFCKNGTSEFLMALQKPPLTITIFIRFDYENLIVFGYKLANSSWGNILSGKKLIKDLSTAENLYPVFTVSQKVKMTFSRDV</sequence>
<reference evidence="9" key="1">
    <citation type="submission" date="2025-08" db="UniProtKB">
        <authorList>
            <consortium name="RefSeq"/>
        </authorList>
    </citation>
    <scope>IDENTIFICATION</scope>
</reference>
<accession>A0A7E6EX23</accession>
<dbReference type="SMART" id="SM00184">
    <property type="entry name" value="RING"/>
    <property type="match status" value="1"/>
</dbReference>
<dbReference type="Gene3D" id="3.30.160.60">
    <property type="entry name" value="Classic Zinc Finger"/>
    <property type="match status" value="1"/>
</dbReference>
<feature type="domain" description="B box-type" evidence="7">
    <location>
        <begin position="161"/>
        <end position="211"/>
    </location>
</feature>
<dbReference type="AlphaFoldDB" id="A0A7E6EX23"/>
<evidence type="ECO:0000256" key="3">
    <source>
        <dbReference type="ARBA" id="ARBA00022833"/>
    </source>
</evidence>
<dbReference type="PANTHER" id="PTHR25462">
    <property type="entry name" value="BONUS, ISOFORM C-RELATED"/>
    <property type="match status" value="1"/>
</dbReference>
<feature type="domain" description="RING-type" evidence="6">
    <location>
        <begin position="53"/>
        <end position="98"/>
    </location>
</feature>
<feature type="domain" description="B box-type" evidence="7">
    <location>
        <begin position="218"/>
        <end position="262"/>
    </location>
</feature>
<keyword evidence="5" id="KW-0175">Coiled coil</keyword>
<evidence type="ECO:0000256" key="1">
    <source>
        <dbReference type="ARBA" id="ARBA00022723"/>
    </source>
</evidence>
<keyword evidence="2 4" id="KW-0863">Zinc-finger</keyword>
<dbReference type="PANTHER" id="PTHR25462:SF306">
    <property type="entry name" value="TRIPARTITE MOTIF CONTAINING 9"/>
    <property type="match status" value="1"/>
</dbReference>
<dbReference type="RefSeq" id="XP_036359888.1">
    <property type="nucleotide sequence ID" value="XM_036503995.1"/>
</dbReference>
<dbReference type="PROSITE" id="PS00518">
    <property type="entry name" value="ZF_RING_1"/>
    <property type="match status" value="1"/>
</dbReference>